<dbReference type="Proteomes" id="UP000708576">
    <property type="component" value="Unassembled WGS sequence"/>
</dbReference>
<dbReference type="PROSITE" id="PS50975">
    <property type="entry name" value="ATP_GRASP"/>
    <property type="match status" value="1"/>
</dbReference>
<comment type="caution">
    <text evidence="10">The sequence shown here is derived from an EMBL/GenBank/DDBJ whole genome shotgun (WGS) entry which is preliminary data.</text>
</comment>
<accession>A0ABS5JT47</accession>
<protein>
    <recommendedName>
        <fullName evidence="2">biotin carboxylase</fullName>
        <ecNumber evidence="2">6.3.4.14</ecNumber>
    </recommendedName>
</protein>
<proteinExistence type="predicted"/>
<dbReference type="InterPro" id="IPR005479">
    <property type="entry name" value="CPAse_ATP-bd"/>
</dbReference>
<evidence type="ECO:0000256" key="5">
    <source>
        <dbReference type="ARBA" id="ARBA00022840"/>
    </source>
</evidence>
<dbReference type="EMBL" id="JAGUCO010000003">
    <property type="protein sequence ID" value="MBS2098055.1"/>
    <property type="molecule type" value="Genomic_DNA"/>
</dbReference>
<dbReference type="PANTHER" id="PTHR48095:SF2">
    <property type="entry name" value="BIOTIN CARBOXYLASE, CHLOROPLASTIC"/>
    <property type="match status" value="1"/>
</dbReference>
<evidence type="ECO:0000313" key="11">
    <source>
        <dbReference type="Proteomes" id="UP000708576"/>
    </source>
</evidence>
<evidence type="ECO:0000259" key="9">
    <source>
        <dbReference type="PROSITE" id="PS50979"/>
    </source>
</evidence>
<evidence type="ECO:0000256" key="7">
    <source>
        <dbReference type="PROSITE-ProRule" id="PRU00409"/>
    </source>
</evidence>
<keyword evidence="3" id="KW-0436">Ligase</keyword>
<dbReference type="SMART" id="SM00878">
    <property type="entry name" value="Biotin_carb_C"/>
    <property type="match status" value="1"/>
</dbReference>
<reference evidence="10 11" key="1">
    <citation type="journal article" date="2015" name="Int. J. Syst. Evol. Microbiol.">
        <title>Carboxylicivirga linearis sp. nov., isolated from a sea cucumber culture pond.</title>
        <authorList>
            <person name="Wang F.Q."/>
            <person name="Zhou Y.X."/>
            <person name="Lin X.Z."/>
            <person name="Chen G.J."/>
            <person name="Du Z.J."/>
        </authorList>
    </citation>
    <scope>NUCLEOTIDE SEQUENCE [LARGE SCALE GENOMIC DNA]</scope>
    <source>
        <strain evidence="10 11">FB218</strain>
    </source>
</reference>
<name>A0ABS5JT47_9BACT</name>
<dbReference type="SUPFAM" id="SSF56059">
    <property type="entry name" value="Glutathione synthetase ATP-binding domain-like"/>
    <property type="match status" value="1"/>
</dbReference>
<keyword evidence="4 7" id="KW-0547">Nucleotide-binding</keyword>
<evidence type="ECO:0000259" key="8">
    <source>
        <dbReference type="PROSITE" id="PS50975"/>
    </source>
</evidence>
<dbReference type="InterPro" id="IPR011761">
    <property type="entry name" value="ATP-grasp"/>
</dbReference>
<comment type="catalytic activity">
    <reaction evidence="6">
        <text>N(6)-biotinyl-L-lysyl-[protein] + hydrogencarbonate + ATP = N(6)-carboxybiotinyl-L-lysyl-[protein] + ADP + phosphate + H(+)</text>
        <dbReference type="Rhea" id="RHEA:13501"/>
        <dbReference type="Rhea" id="RHEA-COMP:10505"/>
        <dbReference type="Rhea" id="RHEA-COMP:10506"/>
        <dbReference type="ChEBI" id="CHEBI:15378"/>
        <dbReference type="ChEBI" id="CHEBI:17544"/>
        <dbReference type="ChEBI" id="CHEBI:30616"/>
        <dbReference type="ChEBI" id="CHEBI:43474"/>
        <dbReference type="ChEBI" id="CHEBI:83144"/>
        <dbReference type="ChEBI" id="CHEBI:83145"/>
        <dbReference type="ChEBI" id="CHEBI:456216"/>
        <dbReference type="EC" id="6.3.4.14"/>
    </reaction>
</comment>
<evidence type="ECO:0000256" key="6">
    <source>
        <dbReference type="ARBA" id="ARBA00048600"/>
    </source>
</evidence>
<evidence type="ECO:0000256" key="4">
    <source>
        <dbReference type="ARBA" id="ARBA00022741"/>
    </source>
</evidence>
<keyword evidence="5 7" id="KW-0067">ATP-binding</keyword>
<dbReference type="InterPro" id="IPR011764">
    <property type="entry name" value="Biotin_carboxylation_dom"/>
</dbReference>
<dbReference type="InterPro" id="IPR005481">
    <property type="entry name" value="BC-like_N"/>
</dbReference>
<dbReference type="Pfam" id="PF02786">
    <property type="entry name" value="CPSase_L_D2"/>
    <property type="match status" value="1"/>
</dbReference>
<feature type="domain" description="ATP-grasp" evidence="8">
    <location>
        <begin position="121"/>
        <end position="318"/>
    </location>
</feature>
<dbReference type="InterPro" id="IPR011054">
    <property type="entry name" value="Rudment_hybrid_motif"/>
</dbReference>
<comment type="function">
    <text evidence="1">This protein is a component of the acetyl coenzyme A carboxylase complex; first, biotin carboxylase catalyzes the carboxylation of the carrier protein and then the transcarboxylase transfers the carboxyl group to form malonyl-CoA.</text>
</comment>
<dbReference type="PANTHER" id="PTHR48095">
    <property type="entry name" value="PYRUVATE CARBOXYLASE SUBUNIT A"/>
    <property type="match status" value="1"/>
</dbReference>
<dbReference type="Gene3D" id="3.30.470.20">
    <property type="entry name" value="ATP-grasp fold, B domain"/>
    <property type="match status" value="1"/>
</dbReference>
<evidence type="ECO:0000256" key="1">
    <source>
        <dbReference type="ARBA" id="ARBA00003761"/>
    </source>
</evidence>
<dbReference type="EC" id="6.3.4.14" evidence="2"/>
<organism evidence="10 11">
    <name type="scientific">Carboxylicivirga linearis</name>
    <dbReference type="NCBI Taxonomy" id="1628157"/>
    <lineage>
        <taxon>Bacteria</taxon>
        <taxon>Pseudomonadati</taxon>
        <taxon>Bacteroidota</taxon>
        <taxon>Bacteroidia</taxon>
        <taxon>Marinilabiliales</taxon>
        <taxon>Marinilabiliaceae</taxon>
        <taxon>Carboxylicivirga</taxon>
    </lineage>
</organism>
<evidence type="ECO:0000256" key="2">
    <source>
        <dbReference type="ARBA" id="ARBA00013263"/>
    </source>
</evidence>
<dbReference type="InterPro" id="IPR051602">
    <property type="entry name" value="ACC_Biotin_Carboxylase"/>
</dbReference>
<dbReference type="PROSITE" id="PS50979">
    <property type="entry name" value="BC"/>
    <property type="match status" value="1"/>
</dbReference>
<feature type="domain" description="Biotin carboxylation" evidence="9">
    <location>
        <begin position="2"/>
        <end position="447"/>
    </location>
</feature>
<dbReference type="Pfam" id="PF02785">
    <property type="entry name" value="Biotin_carb_C"/>
    <property type="match status" value="1"/>
</dbReference>
<dbReference type="InterPro" id="IPR016185">
    <property type="entry name" value="PreATP-grasp_dom_sf"/>
</dbReference>
<dbReference type="PROSITE" id="PS00867">
    <property type="entry name" value="CPSASE_2"/>
    <property type="match status" value="1"/>
</dbReference>
<dbReference type="Pfam" id="PF00289">
    <property type="entry name" value="Biotin_carb_N"/>
    <property type="match status" value="1"/>
</dbReference>
<evidence type="ECO:0000256" key="3">
    <source>
        <dbReference type="ARBA" id="ARBA00022598"/>
    </source>
</evidence>
<keyword evidence="11" id="KW-1185">Reference proteome</keyword>
<gene>
    <name evidence="10" type="ORF">KEM10_07155</name>
</gene>
<evidence type="ECO:0000313" key="10">
    <source>
        <dbReference type="EMBL" id="MBS2098055.1"/>
    </source>
</evidence>
<dbReference type="SUPFAM" id="SSF52440">
    <property type="entry name" value="PreATP-grasp domain"/>
    <property type="match status" value="1"/>
</dbReference>
<dbReference type="InterPro" id="IPR005482">
    <property type="entry name" value="Biotin_COase_C"/>
</dbReference>
<sequence length="497" mass="55242">MMIKSILIANRGEIAIRIAQTARKMGIRSYMFLTHQEPNAHYLSFADEVIDVSGDTFTNIFLSVEKIVDAAVDNKIDAIHPGYGFLSENPFLPKECETRGIIFIGPSHQHIEKMGNKGVARETAKSCGIPVPEGSKGLINTEEEALEVVANIGYPIMVKAVAGGGGKGMRVVENEEMLPKMLRAAMNEARSVFGNGAVFIEKFIARPRHIEVQVLADKHGNVVHLFERECSIQRKHQKLMEEAPSPALSPDLRETICTYAVNLCKQTGYFNAGTVEFLLDVENNVYFMEMNTRIQVEHPVTEAITGIDIVEQQIIIASGGELDIKQEDIKINGSAIEFRINAEDVQADFAPCTGIIEDITVPESNSLRFDTGYVAGKVVPACFDSMLAKAIVHGDDRAKMLKKAGEVLKNLRVKGLKTTLPFFRKVLTIPSFLEGNYYTDFIETQMDQLHYQHKDDQEVAACIALTAYLQEVSKLEETQSVETSTNAWFLKQNLKSH</sequence>
<dbReference type="SUPFAM" id="SSF51246">
    <property type="entry name" value="Rudiment single hybrid motif"/>
    <property type="match status" value="1"/>
</dbReference>